<name>A0A9X1NCW1_9ACTN</name>
<dbReference type="InterPro" id="IPR001412">
    <property type="entry name" value="aa-tRNA-synth_I_CS"/>
</dbReference>
<comment type="function">
    <text evidence="11">Catalyzes the attachment of tyrosine to tRNA(Tyr) in a two-step reaction: tyrosine is first activated by ATP to form Tyr-AMP and then transferred to the acceptor end of tRNA(Tyr).</text>
</comment>
<sequence>MTVSTEESVTSAPAANVWDELTWRNLISASTDETALKQMLGAGPVTYYIGFDPTAPSLHIGHLVQILTMRRLQQAGHRPLALVGGATGLIGDPRPTAERVLNSPEVVAGWVDKLRAQIEPFLDFTGPNAATMVNNLDWTSGMSAIEFLRDMGKHFRVGKMLSKDAVSARLNSDAGISYTEFSYQILQSMDYLELNRRHGCTLQLGGSDQWGNLTAGIDLIHRVRPEQSVHAMSTPLITKADGSKFGKSEGGAIWLDPTMTSPYAFFQFWVNAEDAKIVDYLKVFTFRTAEEIAELAESAATRPQAREAQRALAREMTTLVHGELAATRVEEASKALFGGGDLSGLDEGTLGDALAELPKAQLPRGEHSVIDLLVATGLSKSKSEARRTLSDGGGYVNNAKVTGGEAATVSTSDLLHDRWILVRRGRRQLAAVELVGE</sequence>
<dbReference type="EC" id="6.1.1.1" evidence="11"/>
<feature type="domain" description="Tyrosine--tRNA ligase SYY-like C-terminal" evidence="12">
    <location>
        <begin position="353"/>
        <end position="428"/>
    </location>
</feature>
<dbReference type="InterPro" id="IPR024107">
    <property type="entry name" value="Tyr-tRNA-ligase_bac_1"/>
</dbReference>
<dbReference type="Proteomes" id="UP001138997">
    <property type="component" value="Unassembled WGS sequence"/>
</dbReference>
<dbReference type="HAMAP" id="MF_02006">
    <property type="entry name" value="Tyr_tRNA_synth_type1"/>
    <property type="match status" value="1"/>
</dbReference>
<feature type="short sequence motif" description="'HIGH' region" evidence="11">
    <location>
        <begin position="53"/>
        <end position="62"/>
    </location>
</feature>
<dbReference type="Pfam" id="PF22421">
    <property type="entry name" value="SYY_C-terminal"/>
    <property type="match status" value="1"/>
</dbReference>
<keyword evidence="8 11" id="KW-0030">Aminoacyl-tRNA synthetase</keyword>
<feature type="binding site" evidence="11">
    <location>
        <position position="183"/>
    </location>
    <ligand>
        <name>L-tyrosine</name>
        <dbReference type="ChEBI" id="CHEBI:58315"/>
    </ligand>
</feature>
<dbReference type="AlphaFoldDB" id="A0A9X1NCW1"/>
<dbReference type="GO" id="GO:0005524">
    <property type="term" value="F:ATP binding"/>
    <property type="evidence" value="ECO:0007669"/>
    <property type="project" value="UniProtKB-UniRule"/>
</dbReference>
<dbReference type="GO" id="GO:0004831">
    <property type="term" value="F:tyrosine-tRNA ligase activity"/>
    <property type="evidence" value="ECO:0007669"/>
    <property type="project" value="UniProtKB-UniRule"/>
</dbReference>
<dbReference type="FunFam" id="1.10.240.10:FF:000001">
    <property type="entry name" value="Tyrosine--tRNA ligase"/>
    <property type="match status" value="1"/>
</dbReference>
<dbReference type="InterPro" id="IPR002307">
    <property type="entry name" value="Tyr-tRNA-ligase"/>
</dbReference>
<keyword evidence="3 11" id="KW-0436">Ligase</keyword>
<dbReference type="EMBL" id="JAJOMB010000005">
    <property type="protein sequence ID" value="MCD5311434.1"/>
    <property type="molecule type" value="Genomic_DNA"/>
</dbReference>
<feature type="binding site" evidence="11">
    <location>
        <position position="48"/>
    </location>
    <ligand>
        <name>L-tyrosine</name>
        <dbReference type="ChEBI" id="CHEBI:58315"/>
    </ligand>
</feature>
<dbReference type="CDD" id="cd00805">
    <property type="entry name" value="TyrRS_core"/>
    <property type="match status" value="1"/>
</dbReference>
<dbReference type="GO" id="GO:0042803">
    <property type="term" value="F:protein homodimerization activity"/>
    <property type="evidence" value="ECO:0007669"/>
    <property type="project" value="UniProtKB-ARBA"/>
</dbReference>
<comment type="caution">
    <text evidence="13">The sequence shown here is derived from an EMBL/GenBank/DDBJ whole genome shotgun (WGS) entry which is preliminary data.</text>
</comment>
<reference evidence="13" key="1">
    <citation type="submission" date="2021-11" db="EMBL/GenBank/DDBJ databases">
        <title>Streptomyces corallinus and Kineosporia corallina sp. nov., two new coral-derived marine actinobacteria.</title>
        <authorList>
            <person name="Buangrab K."/>
            <person name="Sutthacheep M."/>
            <person name="Yeemin T."/>
            <person name="Harunari E."/>
            <person name="Igarashi Y."/>
            <person name="Sripreechasak P."/>
            <person name="Kanchanasin P."/>
            <person name="Tanasupawat S."/>
            <person name="Phongsopitanun W."/>
        </authorList>
    </citation>
    <scope>NUCLEOTIDE SEQUENCE</scope>
    <source>
        <strain evidence="13">JCM 31032</strain>
    </source>
</reference>
<evidence type="ECO:0000256" key="8">
    <source>
        <dbReference type="ARBA" id="ARBA00023146"/>
    </source>
</evidence>
<protein>
    <recommendedName>
        <fullName evidence="11">Tyrosine--tRNA ligase</fullName>
        <ecNumber evidence="11">6.1.1.1</ecNumber>
    </recommendedName>
    <alternativeName>
        <fullName evidence="11">Tyrosyl-tRNA synthetase</fullName>
        <shortName evidence="11">TyrRS</shortName>
    </alternativeName>
</protein>
<evidence type="ECO:0000256" key="9">
    <source>
        <dbReference type="ARBA" id="ARBA00048248"/>
    </source>
</evidence>
<dbReference type="Gene3D" id="3.40.50.620">
    <property type="entry name" value="HUPs"/>
    <property type="match status" value="1"/>
</dbReference>
<evidence type="ECO:0000256" key="3">
    <source>
        <dbReference type="ARBA" id="ARBA00022598"/>
    </source>
</evidence>
<evidence type="ECO:0000256" key="11">
    <source>
        <dbReference type="HAMAP-Rule" id="MF_02006"/>
    </source>
</evidence>
<comment type="subcellular location">
    <subcellularLocation>
        <location evidence="1 11">Cytoplasm</location>
    </subcellularLocation>
</comment>
<dbReference type="InterPro" id="IPR054608">
    <property type="entry name" value="SYY-like_C"/>
</dbReference>
<keyword evidence="5 11" id="KW-0067">ATP-binding</keyword>
<dbReference type="NCBIfam" id="TIGR00234">
    <property type="entry name" value="tyrS"/>
    <property type="match status" value="1"/>
</dbReference>
<dbReference type="GO" id="GO:0003723">
    <property type="term" value="F:RNA binding"/>
    <property type="evidence" value="ECO:0007669"/>
    <property type="project" value="UniProtKB-KW"/>
</dbReference>
<organism evidence="13 14">
    <name type="scientific">Kineosporia babensis</name>
    <dbReference type="NCBI Taxonomy" id="499548"/>
    <lineage>
        <taxon>Bacteria</taxon>
        <taxon>Bacillati</taxon>
        <taxon>Actinomycetota</taxon>
        <taxon>Actinomycetes</taxon>
        <taxon>Kineosporiales</taxon>
        <taxon>Kineosporiaceae</taxon>
        <taxon>Kineosporia</taxon>
    </lineage>
</organism>
<gene>
    <name evidence="11 13" type="primary">tyrS</name>
    <name evidence="13" type="ORF">LR394_11025</name>
</gene>
<evidence type="ECO:0000256" key="6">
    <source>
        <dbReference type="ARBA" id="ARBA00022884"/>
    </source>
</evidence>
<dbReference type="InterPro" id="IPR036986">
    <property type="entry name" value="S4_RNA-bd_sf"/>
</dbReference>
<accession>A0A9X1NCW1</accession>
<evidence type="ECO:0000256" key="4">
    <source>
        <dbReference type="ARBA" id="ARBA00022741"/>
    </source>
</evidence>
<comment type="similarity">
    <text evidence="10 11">Belongs to the class-I aminoacyl-tRNA synthetase family. TyrS type 1 subfamily.</text>
</comment>
<dbReference type="InterPro" id="IPR002305">
    <property type="entry name" value="aa-tRNA-synth_Ic"/>
</dbReference>
<evidence type="ECO:0000313" key="14">
    <source>
        <dbReference type="Proteomes" id="UP001138997"/>
    </source>
</evidence>
<keyword evidence="2 11" id="KW-0963">Cytoplasm</keyword>
<keyword evidence="4 11" id="KW-0547">Nucleotide-binding</keyword>
<dbReference type="GO" id="GO:0006437">
    <property type="term" value="P:tyrosyl-tRNA aminoacylation"/>
    <property type="evidence" value="ECO:0007669"/>
    <property type="project" value="UniProtKB-UniRule"/>
</dbReference>
<evidence type="ECO:0000256" key="2">
    <source>
        <dbReference type="ARBA" id="ARBA00022490"/>
    </source>
</evidence>
<evidence type="ECO:0000313" key="13">
    <source>
        <dbReference type="EMBL" id="MCD5311434.1"/>
    </source>
</evidence>
<dbReference type="Gene3D" id="1.10.240.10">
    <property type="entry name" value="Tyrosyl-Transfer RNA Synthetase"/>
    <property type="match status" value="1"/>
</dbReference>
<dbReference type="Pfam" id="PF00579">
    <property type="entry name" value="tRNA-synt_1b"/>
    <property type="match status" value="1"/>
</dbReference>
<proteinExistence type="inferred from homology"/>
<evidence type="ECO:0000256" key="10">
    <source>
        <dbReference type="ARBA" id="ARBA00060965"/>
    </source>
</evidence>
<feature type="binding site" evidence="11">
    <location>
        <position position="247"/>
    </location>
    <ligand>
        <name>ATP</name>
        <dbReference type="ChEBI" id="CHEBI:30616"/>
    </ligand>
</feature>
<evidence type="ECO:0000256" key="1">
    <source>
        <dbReference type="ARBA" id="ARBA00004496"/>
    </source>
</evidence>
<dbReference type="SUPFAM" id="SSF52374">
    <property type="entry name" value="Nucleotidylyl transferase"/>
    <property type="match status" value="1"/>
</dbReference>
<feature type="short sequence motif" description="'KMSKS' region" evidence="11">
    <location>
        <begin position="244"/>
        <end position="248"/>
    </location>
</feature>
<keyword evidence="7 11" id="KW-0648">Protein biosynthesis</keyword>
<evidence type="ECO:0000259" key="12">
    <source>
        <dbReference type="Pfam" id="PF22421"/>
    </source>
</evidence>
<dbReference type="PANTHER" id="PTHR11766">
    <property type="entry name" value="TYROSYL-TRNA SYNTHETASE"/>
    <property type="match status" value="1"/>
</dbReference>
<dbReference type="PROSITE" id="PS00178">
    <property type="entry name" value="AA_TRNA_LIGASE_I"/>
    <property type="match status" value="1"/>
</dbReference>
<keyword evidence="14" id="KW-1185">Reference proteome</keyword>
<dbReference type="InterPro" id="IPR014729">
    <property type="entry name" value="Rossmann-like_a/b/a_fold"/>
</dbReference>
<feature type="binding site" evidence="11">
    <location>
        <position position="187"/>
    </location>
    <ligand>
        <name>L-tyrosine</name>
        <dbReference type="ChEBI" id="CHEBI:58315"/>
    </ligand>
</feature>
<dbReference type="PRINTS" id="PR01040">
    <property type="entry name" value="TRNASYNTHTYR"/>
</dbReference>
<dbReference type="FunFam" id="3.40.50.620:FF:000008">
    <property type="entry name" value="Tyrosine--tRNA ligase"/>
    <property type="match status" value="1"/>
</dbReference>
<dbReference type="GO" id="GO:0005829">
    <property type="term" value="C:cytosol"/>
    <property type="evidence" value="ECO:0007669"/>
    <property type="project" value="TreeGrafter"/>
</dbReference>
<comment type="catalytic activity">
    <reaction evidence="9 11">
        <text>tRNA(Tyr) + L-tyrosine + ATP = L-tyrosyl-tRNA(Tyr) + AMP + diphosphate + H(+)</text>
        <dbReference type="Rhea" id="RHEA:10220"/>
        <dbReference type="Rhea" id="RHEA-COMP:9706"/>
        <dbReference type="Rhea" id="RHEA-COMP:9707"/>
        <dbReference type="ChEBI" id="CHEBI:15378"/>
        <dbReference type="ChEBI" id="CHEBI:30616"/>
        <dbReference type="ChEBI" id="CHEBI:33019"/>
        <dbReference type="ChEBI" id="CHEBI:58315"/>
        <dbReference type="ChEBI" id="CHEBI:78442"/>
        <dbReference type="ChEBI" id="CHEBI:78536"/>
        <dbReference type="ChEBI" id="CHEBI:456215"/>
        <dbReference type="EC" id="6.1.1.1"/>
    </reaction>
</comment>
<dbReference type="PANTHER" id="PTHR11766:SF0">
    <property type="entry name" value="TYROSINE--TRNA LIGASE, MITOCHONDRIAL"/>
    <property type="match status" value="1"/>
</dbReference>
<evidence type="ECO:0000256" key="5">
    <source>
        <dbReference type="ARBA" id="ARBA00022840"/>
    </source>
</evidence>
<evidence type="ECO:0000256" key="7">
    <source>
        <dbReference type="ARBA" id="ARBA00022917"/>
    </source>
</evidence>
<dbReference type="InterPro" id="IPR024088">
    <property type="entry name" value="Tyr-tRNA-ligase_bac-type"/>
</dbReference>
<keyword evidence="6" id="KW-0694">RNA-binding</keyword>
<dbReference type="Gene3D" id="3.10.290.10">
    <property type="entry name" value="RNA-binding S4 domain"/>
    <property type="match status" value="1"/>
</dbReference>
<dbReference type="SUPFAM" id="SSF55174">
    <property type="entry name" value="Alpha-L RNA-binding motif"/>
    <property type="match status" value="1"/>
</dbReference>
<comment type="subunit">
    <text evidence="11">Homodimer.</text>
</comment>